<evidence type="ECO:0000313" key="7">
    <source>
        <dbReference type="EMBL" id="MBU3850490.1"/>
    </source>
</evidence>
<feature type="transmembrane region" description="Helical" evidence="5">
    <location>
        <begin position="262"/>
        <end position="294"/>
    </location>
</feature>
<dbReference type="CDD" id="cd03225">
    <property type="entry name" value="ABC_cobalt_CbiO_domain1"/>
    <property type="match status" value="1"/>
</dbReference>
<proteinExistence type="predicted"/>
<dbReference type="EMBL" id="JAHLFV010000188">
    <property type="protein sequence ID" value="MBU3850490.1"/>
    <property type="molecule type" value="Genomic_DNA"/>
</dbReference>
<feature type="domain" description="ABC transporter" evidence="6">
    <location>
        <begin position="1"/>
        <end position="203"/>
    </location>
</feature>
<comment type="caution">
    <text evidence="7">The sequence shown here is derived from an EMBL/GenBank/DDBJ whole genome shotgun (WGS) entry which is preliminary data.</text>
</comment>
<gene>
    <name evidence="7" type="ORF">IAA16_07995</name>
</gene>
<dbReference type="PROSITE" id="PS50893">
    <property type="entry name" value="ABC_TRANSPORTER_2"/>
    <property type="match status" value="1"/>
</dbReference>
<sequence length="350" mass="38203">MCKKGCLTALMGPSGCGKSTLLEIAAGLLTPQKGSVSSIGRPLLALQDSDHGLFEEFAADEVAFGPRNQGFSGKDLIARVECAMDMVGLPREQFGERQTYSLSGGEKRKLSLSSIIAMEGDIILFDEPTAGLDAKSRKNIIEMLQKLVADGKTVLFTTHREEEAFASDYVIRLEKSRPVSIKELLRSESVVKESKDAFIPEQQDTSGELKQRKSKTATNPVVTEQPPLAGAQLLRFLSQQGSFRAGNSTDSLIKKISPLGKYMVFLSIFVFSLVAPGVICSGIAVCISFMYAILAGYPLKKIFLGLFRVIPWLILFFALQIFFLPITPECKVLWSYGVLVITDTKLLSGA</sequence>
<evidence type="ECO:0000256" key="4">
    <source>
        <dbReference type="SAM" id="MobiDB-lite"/>
    </source>
</evidence>
<dbReference type="GO" id="GO:0016887">
    <property type="term" value="F:ATP hydrolysis activity"/>
    <property type="evidence" value="ECO:0007669"/>
    <property type="project" value="InterPro"/>
</dbReference>
<protein>
    <submittedName>
        <fullName evidence="7">ATP-binding cassette domain-containing protein</fullName>
    </submittedName>
</protein>
<dbReference type="InterPro" id="IPR003439">
    <property type="entry name" value="ABC_transporter-like_ATP-bd"/>
</dbReference>
<keyword evidence="2" id="KW-0547">Nucleotide-binding</keyword>
<feature type="region of interest" description="Disordered" evidence="4">
    <location>
        <begin position="200"/>
        <end position="219"/>
    </location>
</feature>
<keyword evidence="5" id="KW-0472">Membrane</keyword>
<dbReference type="InterPro" id="IPR015856">
    <property type="entry name" value="ABC_transpr_CbiO/EcfA_su"/>
</dbReference>
<dbReference type="GO" id="GO:0043190">
    <property type="term" value="C:ATP-binding cassette (ABC) transporter complex"/>
    <property type="evidence" value="ECO:0007669"/>
    <property type="project" value="TreeGrafter"/>
</dbReference>
<dbReference type="InterPro" id="IPR017871">
    <property type="entry name" value="ABC_transporter-like_CS"/>
</dbReference>
<dbReference type="InterPro" id="IPR003593">
    <property type="entry name" value="AAA+_ATPase"/>
</dbReference>
<evidence type="ECO:0000256" key="1">
    <source>
        <dbReference type="ARBA" id="ARBA00022448"/>
    </source>
</evidence>
<dbReference type="Proteomes" id="UP000823914">
    <property type="component" value="Unassembled WGS sequence"/>
</dbReference>
<dbReference type="InterPro" id="IPR050095">
    <property type="entry name" value="ECF_ABC_transporter_ATP-bd"/>
</dbReference>
<evidence type="ECO:0000256" key="5">
    <source>
        <dbReference type="SAM" id="Phobius"/>
    </source>
</evidence>
<evidence type="ECO:0000259" key="6">
    <source>
        <dbReference type="PROSITE" id="PS50893"/>
    </source>
</evidence>
<feature type="transmembrane region" description="Helical" evidence="5">
    <location>
        <begin position="306"/>
        <end position="326"/>
    </location>
</feature>
<keyword evidence="1" id="KW-0813">Transport</keyword>
<accession>A0A9E2NZN7</accession>
<dbReference type="InterPro" id="IPR027417">
    <property type="entry name" value="P-loop_NTPase"/>
</dbReference>
<keyword evidence="5" id="KW-0812">Transmembrane</keyword>
<evidence type="ECO:0000256" key="3">
    <source>
        <dbReference type="ARBA" id="ARBA00022840"/>
    </source>
</evidence>
<dbReference type="PANTHER" id="PTHR43553">
    <property type="entry name" value="HEAVY METAL TRANSPORTER"/>
    <property type="match status" value="1"/>
</dbReference>
<reference evidence="7" key="2">
    <citation type="submission" date="2021-04" db="EMBL/GenBank/DDBJ databases">
        <authorList>
            <person name="Gilroy R."/>
        </authorList>
    </citation>
    <scope>NUCLEOTIDE SEQUENCE</scope>
    <source>
        <strain evidence="7">Gambia15-2214</strain>
    </source>
</reference>
<keyword evidence="3 7" id="KW-0067">ATP-binding</keyword>
<dbReference type="AlphaFoldDB" id="A0A9E2NZN7"/>
<organism evidence="7 8">
    <name type="scientific">Candidatus Treponema excrementipullorum</name>
    <dbReference type="NCBI Taxonomy" id="2838768"/>
    <lineage>
        <taxon>Bacteria</taxon>
        <taxon>Pseudomonadati</taxon>
        <taxon>Spirochaetota</taxon>
        <taxon>Spirochaetia</taxon>
        <taxon>Spirochaetales</taxon>
        <taxon>Treponemataceae</taxon>
        <taxon>Treponema</taxon>
    </lineage>
</organism>
<keyword evidence="5" id="KW-1133">Transmembrane helix</keyword>
<evidence type="ECO:0000313" key="8">
    <source>
        <dbReference type="Proteomes" id="UP000823914"/>
    </source>
</evidence>
<feature type="non-terminal residue" evidence="7">
    <location>
        <position position="350"/>
    </location>
</feature>
<dbReference type="SMART" id="SM00382">
    <property type="entry name" value="AAA"/>
    <property type="match status" value="1"/>
</dbReference>
<evidence type="ECO:0000256" key="2">
    <source>
        <dbReference type="ARBA" id="ARBA00022741"/>
    </source>
</evidence>
<dbReference type="GO" id="GO:0005524">
    <property type="term" value="F:ATP binding"/>
    <property type="evidence" value="ECO:0007669"/>
    <property type="project" value="UniProtKB-KW"/>
</dbReference>
<dbReference type="GO" id="GO:0042626">
    <property type="term" value="F:ATPase-coupled transmembrane transporter activity"/>
    <property type="evidence" value="ECO:0007669"/>
    <property type="project" value="TreeGrafter"/>
</dbReference>
<dbReference type="PROSITE" id="PS00211">
    <property type="entry name" value="ABC_TRANSPORTER_1"/>
    <property type="match status" value="1"/>
</dbReference>
<dbReference type="SUPFAM" id="SSF52540">
    <property type="entry name" value="P-loop containing nucleoside triphosphate hydrolases"/>
    <property type="match status" value="1"/>
</dbReference>
<dbReference type="Gene3D" id="3.40.50.300">
    <property type="entry name" value="P-loop containing nucleotide triphosphate hydrolases"/>
    <property type="match status" value="1"/>
</dbReference>
<dbReference type="Pfam" id="PF00005">
    <property type="entry name" value="ABC_tran"/>
    <property type="match status" value="1"/>
</dbReference>
<name>A0A9E2NZN7_9SPIR</name>
<reference evidence="7" key="1">
    <citation type="journal article" date="2021" name="PeerJ">
        <title>Extensive microbial diversity within the chicken gut microbiome revealed by metagenomics and culture.</title>
        <authorList>
            <person name="Gilroy R."/>
            <person name="Ravi A."/>
            <person name="Getino M."/>
            <person name="Pursley I."/>
            <person name="Horton D.L."/>
            <person name="Alikhan N.F."/>
            <person name="Baker D."/>
            <person name="Gharbi K."/>
            <person name="Hall N."/>
            <person name="Watson M."/>
            <person name="Adriaenssens E.M."/>
            <person name="Foster-Nyarko E."/>
            <person name="Jarju S."/>
            <person name="Secka A."/>
            <person name="Antonio M."/>
            <person name="Oren A."/>
            <person name="Chaudhuri R.R."/>
            <person name="La Ragione R."/>
            <person name="Hildebrand F."/>
            <person name="Pallen M.J."/>
        </authorList>
    </citation>
    <scope>NUCLEOTIDE SEQUENCE</scope>
    <source>
        <strain evidence="7">Gambia15-2214</strain>
    </source>
</reference>